<feature type="non-terminal residue" evidence="6">
    <location>
        <position position="1"/>
    </location>
</feature>
<dbReference type="InterPro" id="IPR028082">
    <property type="entry name" value="Peripla_BP_I"/>
</dbReference>
<comment type="subcellular location">
    <subcellularLocation>
        <location evidence="1">Membrane</location>
    </subcellularLocation>
</comment>
<evidence type="ECO:0000256" key="4">
    <source>
        <dbReference type="ARBA" id="ARBA00023136"/>
    </source>
</evidence>
<gene>
    <name evidence="6" type="primary">Grik2_2</name>
    <name evidence="6" type="ORF">CM83_103018</name>
</gene>
<organism evidence="6">
    <name type="scientific">Lygus hesperus</name>
    <name type="common">Western plant bug</name>
    <dbReference type="NCBI Taxonomy" id="30085"/>
    <lineage>
        <taxon>Eukaryota</taxon>
        <taxon>Metazoa</taxon>
        <taxon>Ecdysozoa</taxon>
        <taxon>Arthropoda</taxon>
        <taxon>Hexapoda</taxon>
        <taxon>Insecta</taxon>
        <taxon>Pterygota</taxon>
        <taxon>Neoptera</taxon>
        <taxon>Paraneoptera</taxon>
        <taxon>Hemiptera</taxon>
        <taxon>Heteroptera</taxon>
        <taxon>Panheteroptera</taxon>
        <taxon>Cimicomorpha</taxon>
        <taxon>Miridae</taxon>
        <taxon>Mirini</taxon>
        <taxon>Lygus</taxon>
    </lineage>
</organism>
<sequence>SRFAAFDVHQRVCSLVRTGVVGIVGPHSAITSNHVQSLCDTMEIPHLSARWDPQQRRSSCLVNLFPNPAVLAKASADIVRTWNWEGFTLLYDDFDSLRRMGDLIKIADDKGYFITVRQLKGSRGNENNYRHVLQEVKHSEEKNLVIEVSREKLYDVLIQMQQVGLVGTDYNYIITSLDLHTIDLDSFKWSGTNIIGVRLVDTESERYRETMQLIMDIRKEELEDDNEDERRRRRNVAGVLNPKEISRNEFNK</sequence>
<dbReference type="InterPro" id="IPR001828">
    <property type="entry name" value="ANF_lig-bd_rcpt"/>
</dbReference>
<feature type="non-terminal residue" evidence="6">
    <location>
        <position position="252"/>
    </location>
</feature>
<proteinExistence type="predicted"/>
<evidence type="ECO:0000256" key="3">
    <source>
        <dbReference type="ARBA" id="ARBA00022989"/>
    </source>
</evidence>
<name>A0A0A9VY88_LYGHE</name>
<dbReference type="GO" id="GO:0016020">
    <property type="term" value="C:membrane"/>
    <property type="evidence" value="ECO:0007669"/>
    <property type="project" value="UniProtKB-SubCell"/>
</dbReference>
<keyword evidence="2" id="KW-0812">Transmembrane</keyword>
<feature type="domain" description="Receptor ligand binding region" evidence="5">
    <location>
        <begin position="11"/>
        <end position="224"/>
    </location>
</feature>
<evidence type="ECO:0000256" key="2">
    <source>
        <dbReference type="ARBA" id="ARBA00022692"/>
    </source>
</evidence>
<reference evidence="6" key="2">
    <citation type="submission" date="2014-07" db="EMBL/GenBank/DDBJ databases">
        <authorList>
            <person name="Hull J."/>
        </authorList>
    </citation>
    <scope>NUCLEOTIDE SEQUENCE</scope>
</reference>
<keyword evidence="4" id="KW-0472">Membrane</keyword>
<keyword evidence="3" id="KW-1133">Transmembrane helix</keyword>
<dbReference type="SUPFAM" id="SSF53822">
    <property type="entry name" value="Periplasmic binding protein-like I"/>
    <property type="match status" value="1"/>
</dbReference>
<dbReference type="EMBL" id="GBHO01044451">
    <property type="protein sequence ID" value="JAF99152.1"/>
    <property type="molecule type" value="Transcribed_RNA"/>
</dbReference>
<dbReference type="Pfam" id="PF01094">
    <property type="entry name" value="ANF_receptor"/>
    <property type="match status" value="1"/>
</dbReference>
<accession>A0A0A9VY88</accession>
<evidence type="ECO:0000256" key="1">
    <source>
        <dbReference type="ARBA" id="ARBA00004370"/>
    </source>
</evidence>
<keyword evidence="6" id="KW-0675">Receptor</keyword>
<protein>
    <submittedName>
        <fullName evidence="6">Glutamate receptor, ionotropic kainate 2</fullName>
    </submittedName>
</protein>
<dbReference type="AlphaFoldDB" id="A0A0A9VY88"/>
<evidence type="ECO:0000259" key="5">
    <source>
        <dbReference type="Pfam" id="PF01094"/>
    </source>
</evidence>
<dbReference type="Gene3D" id="3.40.50.2300">
    <property type="match status" value="2"/>
</dbReference>
<evidence type="ECO:0000313" key="6">
    <source>
        <dbReference type="EMBL" id="JAF99152.1"/>
    </source>
</evidence>
<reference evidence="6" key="1">
    <citation type="journal article" date="2014" name="PLoS ONE">
        <title>Transcriptome-Based Identification of ABC Transporters in the Western Tarnished Plant Bug Lygus hesperus.</title>
        <authorList>
            <person name="Hull J.J."/>
            <person name="Chaney K."/>
            <person name="Geib S.M."/>
            <person name="Fabrick J.A."/>
            <person name="Brent C.S."/>
            <person name="Walsh D."/>
            <person name="Lavine L.C."/>
        </authorList>
    </citation>
    <scope>NUCLEOTIDE SEQUENCE</scope>
</reference>